<accession>A0A6B9WCH6</accession>
<reference evidence="2" key="1">
    <citation type="journal article" date="2019" name="Zool. Scr.">
        <title>Mitochondrial genome reorganization characterizes various lineages of mesostigmatid mites (Acari: Parasitiformes).</title>
        <authorList>
            <person name="Li W.-N."/>
            <person name="Shao R."/>
            <person name="Zhang Q."/>
            <person name="Deng W."/>
            <person name="Xue X.-F."/>
        </authorList>
    </citation>
    <scope>NUCLEOTIDE SEQUENCE</scope>
</reference>
<dbReference type="AlphaFoldDB" id="A0A6B9WCH6"/>
<dbReference type="EMBL" id="MK270524">
    <property type="protein sequence ID" value="QHQ98499.1"/>
    <property type="molecule type" value="Genomic_DNA"/>
</dbReference>
<feature type="chain" id="PRO_5025545763" evidence="1">
    <location>
        <begin position="22"/>
        <end position="56"/>
    </location>
</feature>
<keyword evidence="1" id="KW-0732">Signal</keyword>
<evidence type="ECO:0000313" key="2">
    <source>
        <dbReference type="EMBL" id="QHQ98499.1"/>
    </source>
</evidence>
<name>A0A6B9WCH6_9ACAR</name>
<proteinExistence type="predicted"/>
<feature type="signal peptide" evidence="1">
    <location>
        <begin position="1"/>
        <end position="21"/>
    </location>
</feature>
<keyword evidence="2" id="KW-0496">Mitochondrion</keyword>
<sequence length="56" mass="6365">MSSTALFSFFLISCIIFFSAPFSKFLNKNNSPNPLFPPMKISYSTFISLVTKKIHI</sequence>
<organism evidence="2">
    <name type="scientific">Coleolaelaps cf. liui XFX-2019</name>
    <dbReference type="NCBI Taxonomy" id="2695870"/>
    <lineage>
        <taxon>Eukaryota</taxon>
        <taxon>Metazoa</taxon>
        <taxon>Ecdysozoa</taxon>
        <taxon>Arthropoda</taxon>
        <taxon>Chelicerata</taxon>
        <taxon>Arachnida</taxon>
        <taxon>Acari</taxon>
        <taxon>Parasitiformes</taxon>
        <taxon>Mesostigmata</taxon>
        <taxon>Gamasina</taxon>
        <taxon>Dermanyssoidea</taxon>
        <taxon>Laelapidae</taxon>
        <taxon>Coleolaelaps</taxon>
    </lineage>
</organism>
<gene>
    <name evidence="2" type="primary">atp8</name>
</gene>
<evidence type="ECO:0000256" key="1">
    <source>
        <dbReference type="SAM" id="SignalP"/>
    </source>
</evidence>
<protein>
    <submittedName>
        <fullName evidence="2">ATP synthase subunit 8</fullName>
    </submittedName>
</protein>
<geneLocation type="mitochondrion" evidence="2"/>